<sequence length="210" mass="22113">WRGAAPVQHALIAGDATTGACVFRLEEGLDTGPVLGRLTERVGPRDTAGDLLERLAPAGADLLVETLDALEDGRGDAVPQPADGVVLAPKLRTEDARVRWEVPADDVDRRVRGCTPAPGAWTTVRGERLRLQPVEPAAADVAPLPPGRLAVTRDAVLVGTGTTPVRLTTVQPAGRRPMAARDWARGLRPTDDEQLGDEQPGDDERPGGGA</sequence>
<evidence type="ECO:0000256" key="2">
    <source>
        <dbReference type="ARBA" id="ARBA00022679"/>
    </source>
</evidence>
<evidence type="ECO:0000256" key="1">
    <source>
        <dbReference type="ARBA" id="ARBA00010699"/>
    </source>
</evidence>
<dbReference type="InterPro" id="IPR036477">
    <property type="entry name" value="Formyl_transf_N_sf"/>
</dbReference>
<feature type="compositionally biased region" description="Basic and acidic residues" evidence="4">
    <location>
        <begin position="182"/>
        <end position="191"/>
    </location>
</feature>
<keyword evidence="8" id="KW-1185">Reference proteome</keyword>
<evidence type="ECO:0000259" key="5">
    <source>
        <dbReference type="Pfam" id="PF00551"/>
    </source>
</evidence>
<dbReference type="EC" id="2.1.2.9" evidence="7"/>
<feature type="compositionally biased region" description="Acidic residues" evidence="4">
    <location>
        <begin position="192"/>
        <end position="201"/>
    </location>
</feature>
<organism evidence="7 8">
    <name type="scientific">Pseudokineococcus basanitobsidens</name>
    <dbReference type="NCBI Taxonomy" id="1926649"/>
    <lineage>
        <taxon>Bacteria</taxon>
        <taxon>Bacillati</taxon>
        <taxon>Actinomycetota</taxon>
        <taxon>Actinomycetes</taxon>
        <taxon>Kineosporiales</taxon>
        <taxon>Kineosporiaceae</taxon>
        <taxon>Pseudokineococcus</taxon>
    </lineage>
</organism>
<dbReference type="RefSeq" id="WP_339574092.1">
    <property type="nucleotide sequence ID" value="NZ_JBBIAA010000003.1"/>
</dbReference>
<evidence type="ECO:0000259" key="6">
    <source>
        <dbReference type="Pfam" id="PF02911"/>
    </source>
</evidence>
<dbReference type="SUPFAM" id="SSF50486">
    <property type="entry name" value="FMT C-terminal domain-like"/>
    <property type="match status" value="1"/>
</dbReference>
<gene>
    <name evidence="7" type="ORF">WDZ17_05300</name>
</gene>
<dbReference type="Pfam" id="PF02911">
    <property type="entry name" value="Formyl_trans_C"/>
    <property type="match status" value="1"/>
</dbReference>
<keyword evidence="2 7" id="KW-0808">Transferase</keyword>
<dbReference type="Proteomes" id="UP001387100">
    <property type="component" value="Unassembled WGS sequence"/>
</dbReference>
<dbReference type="Gene3D" id="3.40.50.12230">
    <property type="match status" value="1"/>
</dbReference>
<name>A0ABU8RI30_9ACTN</name>
<evidence type="ECO:0000256" key="3">
    <source>
        <dbReference type="ARBA" id="ARBA00022917"/>
    </source>
</evidence>
<dbReference type="PANTHER" id="PTHR11138:SF5">
    <property type="entry name" value="METHIONYL-TRNA FORMYLTRANSFERASE, MITOCHONDRIAL"/>
    <property type="match status" value="1"/>
</dbReference>
<evidence type="ECO:0000313" key="8">
    <source>
        <dbReference type="Proteomes" id="UP001387100"/>
    </source>
</evidence>
<comment type="similarity">
    <text evidence="1">Belongs to the Fmt family.</text>
</comment>
<evidence type="ECO:0000256" key="4">
    <source>
        <dbReference type="SAM" id="MobiDB-lite"/>
    </source>
</evidence>
<proteinExistence type="inferred from homology"/>
<dbReference type="CDD" id="cd08704">
    <property type="entry name" value="Met_tRNA_FMT_C"/>
    <property type="match status" value="1"/>
</dbReference>
<dbReference type="PANTHER" id="PTHR11138">
    <property type="entry name" value="METHIONYL-TRNA FORMYLTRANSFERASE"/>
    <property type="match status" value="1"/>
</dbReference>
<protein>
    <submittedName>
        <fullName evidence="7">Methionyl-tRNA formyltransferase</fullName>
        <ecNumber evidence="7">2.1.2.9</ecNumber>
    </submittedName>
</protein>
<accession>A0ABU8RI30</accession>
<dbReference type="SUPFAM" id="SSF53328">
    <property type="entry name" value="Formyltransferase"/>
    <property type="match status" value="1"/>
</dbReference>
<feature type="domain" description="Formyl transferase C-terminal" evidence="6">
    <location>
        <begin position="90"/>
        <end position="187"/>
    </location>
</feature>
<dbReference type="InterPro" id="IPR002376">
    <property type="entry name" value="Formyl_transf_N"/>
</dbReference>
<feature type="non-terminal residue" evidence="7">
    <location>
        <position position="1"/>
    </location>
</feature>
<dbReference type="InterPro" id="IPR044135">
    <property type="entry name" value="Met-tRNA-FMT_C"/>
</dbReference>
<dbReference type="InterPro" id="IPR011034">
    <property type="entry name" value="Formyl_transferase-like_C_sf"/>
</dbReference>
<dbReference type="Pfam" id="PF00551">
    <property type="entry name" value="Formyl_trans_N"/>
    <property type="match status" value="1"/>
</dbReference>
<feature type="domain" description="Formyl transferase N-terminal" evidence="5">
    <location>
        <begin position="1"/>
        <end position="67"/>
    </location>
</feature>
<comment type="caution">
    <text evidence="7">The sequence shown here is derived from an EMBL/GenBank/DDBJ whole genome shotgun (WGS) entry which is preliminary data.</text>
</comment>
<dbReference type="InterPro" id="IPR005793">
    <property type="entry name" value="Formyl_trans_C"/>
</dbReference>
<dbReference type="GO" id="GO:0004479">
    <property type="term" value="F:methionyl-tRNA formyltransferase activity"/>
    <property type="evidence" value="ECO:0007669"/>
    <property type="project" value="UniProtKB-EC"/>
</dbReference>
<keyword evidence="3" id="KW-0648">Protein biosynthesis</keyword>
<feature type="region of interest" description="Disordered" evidence="4">
    <location>
        <begin position="174"/>
        <end position="210"/>
    </location>
</feature>
<reference evidence="7 8" key="1">
    <citation type="journal article" date="2017" name="Int. J. Syst. Evol. Microbiol.">
        <title>Pseudokineococcus basanitobsidens sp. nov., isolated from volcanic rock.</title>
        <authorList>
            <person name="Lee D.W."/>
            <person name="Park M.Y."/>
            <person name="Kim J.J."/>
            <person name="Kim B.S."/>
        </authorList>
    </citation>
    <scope>NUCLEOTIDE SEQUENCE [LARGE SCALE GENOMIC DNA]</scope>
    <source>
        <strain evidence="7 8">DSM 103726</strain>
    </source>
</reference>
<dbReference type="EMBL" id="JBBIAA010000003">
    <property type="protein sequence ID" value="MEJ5944708.1"/>
    <property type="molecule type" value="Genomic_DNA"/>
</dbReference>
<evidence type="ECO:0000313" key="7">
    <source>
        <dbReference type="EMBL" id="MEJ5944708.1"/>
    </source>
</evidence>